<evidence type="ECO:0000256" key="4">
    <source>
        <dbReference type="ARBA" id="ARBA00022676"/>
    </source>
</evidence>
<evidence type="ECO:0000256" key="2">
    <source>
        <dbReference type="ARBA" id="ARBA00004760"/>
    </source>
</evidence>
<dbReference type="KEGG" id="ssam:E3D00_02980"/>
<keyword evidence="6" id="KW-0812">Transmembrane</keyword>
<name>A0A4Y6UJS9_9PROT</name>
<dbReference type="GO" id="GO:0016020">
    <property type="term" value="C:membrane"/>
    <property type="evidence" value="ECO:0007669"/>
    <property type="project" value="UniProtKB-SubCell"/>
</dbReference>
<sequence>MFRFSSLATGFSILVSSAGIFQNILGATALHRFIRKARISDEEVHSSQNWPAITVLKPLHNNEPLLYEALESVFSQEYPNFQIVFGVQSTQDSALPIIKQLHKQYPHIPIEIVINDAEHGVNRKVSNLINMYEAAQYNYLVISDSDIHCEPNYLKHVASSLAQTNTGLVTTLYAGRPASKTMVQQLGALQINDNFLPGVMMSRVLGRQDCLGATMALTRETLEKIGGLKALANHVADDAVLGQLVRELGLDIAIAPTLTHTTVGEASFKELLLHELRWGRTVKSVEPLGYTLSAIQLPLFWSALALLLRPRSPHIWAFFLSTWAIRSGLSSLIDRQTKCTLHHKNFLLPFRDVLSVAIMLGSVHGTRVAWRGRTVHIKKRKS</sequence>
<dbReference type="PANTHER" id="PTHR12726">
    <property type="entry name" value="CERAMIDE GLUCOSYLTRANSFERASE"/>
    <property type="match status" value="1"/>
</dbReference>
<dbReference type="AlphaFoldDB" id="A0A4Y6UJS9"/>
<keyword evidence="10" id="KW-1185">Reference proteome</keyword>
<dbReference type="GO" id="GO:0006679">
    <property type="term" value="P:glucosylceramide biosynthetic process"/>
    <property type="evidence" value="ECO:0007669"/>
    <property type="project" value="TreeGrafter"/>
</dbReference>
<gene>
    <name evidence="9" type="ORF">E3D00_02980</name>
</gene>
<dbReference type="RefSeq" id="WP_141459809.1">
    <property type="nucleotide sequence ID" value="NZ_CP038141.1"/>
</dbReference>
<dbReference type="Pfam" id="PF13506">
    <property type="entry name" value="Glyco_transf_21"/>
    <property type="match status" value="1"/>
</dbReference>
<comment type="pathway">
    <text evidence="2">Lipid metabolism; sphingolipid metabolism.</text>
</comment>
<comment type="pathway">
    <text evidence="3">Sphingolipid metabolism.</text>
</comment>
<dbReference type="CDD" id="cd02520">
    <property type="entry name" value="Glucosylceramide_synthase"/>
    <property type="match status" value="1"/>
</dbReference>
<dbReference type="SUPFAM" id="SSF53448">
    <property type="entry name" value="Nucleotide-diphospho-sugar transferases"/>
    <property type="match status" value="1"/>
</dbReference>
<dbReference type="Gene3D" id="3.90.550.10">
    <property type="entry name" value="Spore Coat Polysaccharide Biosynthesis Protein SpsA, Chain A"/>
    <property type="match status" value="1"/>
</dbReference>
<proteinExistence type="predicted"/>
<evidence type="ECO:0000256" key="1">
    <source>
        <dbReference type="ARBA" id="ARBA00004141"/>
    </source>
</evidence>
<dbReference type="NCBIfam" id="TIGR03472">
    <property type="entry name" value="HpnI"/>
    <property type="match status" value="1"/>
</dbReference>
<evidence type="ECO:0000313" key="9">
    <source>
        <dbReference type="EMBL" id="QDH16651.1"/>
    </source>
</evidence>
<dbReference type="EMBL" id="CP038141">
    <property type="protein sequence ID" value="QDH16651.1"/>
    <property type="molecule type" value="Genomic_DNA"/>
</dbReference>
<keyword evidence="5 9" id="KW-0808">Transferase</keyword>
<accession>A0A4Y6UJS9</accession>
<evidence type="ECO:0000256" key="8">
    <source>
        <dbReference type="ARBA" id="ARBA00023136"/>
    </source>
</evidence>
<keyword evidence="7" id="KW-1133">Transmembrane helix</keyword>
<keyword evidence="8" id="KW-0472">Membrane</keyword>
<dbReference type="InterPro" id="IPR029044">
    <property type="entry name" value="Nucleotide-diphossugar_trans"/>
</dbReference>
<dbReference type="GO" id="GO:0008120">
    <property type="term" value="F:ceramide glucosyltransferase activity"/>
    <property type="evidence" value="ECO:0007669"/>
    <property type="project" value="TreeGrafter"/>
</dbReference>
<evidence type="ECO:0000256" key="7">
    <source>
        <dbReference type="ARBA" id="ARBA00022989"/>
    </source>
</evidence>
<evidence type="ECO:0000256" key="6">
    <source>
        <dbReference type="ARBA" id="ARBA00022692"/>
    </source>
</evidence>
<dbReference type="OrthoDB" id="9814255at2"/>
<organism evidence="9 10">
    <name type="scientific">Swingsia samuiensis</name>
    <dbReference type="NCBI Taxonomy" id="1293412"/>
    <lineage>
        <taxon>Bacteria</taxon>
        <taxon>Pseudomonadati</taxon>
        <taxon>Pseudomonadota</taxon>
        <taxon>Alphaproteobacteria</taxon>
        <taxon>Acetobacterales</taxon>
        <taxon>Acetobacteraceae</taxon>
        <taxon>Swingsia</taxon>
    </lineage>
</organism>
<evidence type="ECO:0000256" key="3">
    <source>
        <dbReference type="ARBA" id="ARBA00004991"/>
    </source>
</evidence>
<reference evidence="9 10" key="1">
    <citation type="submission" date="2019-03" db="EMBL/GenBank/DDBJ databases">
        <title>The complete genome sequence of Swingsia samuiensis NBRC107927(T).</title>
        <authorList>
            <person name="Chua K.-O."/>
            <person name="Chan K.-G."/>
            <person name="See-Too W.-S."/>
        </authorList>
    </citation>
    <scope>NUCLEOTIDE SEQUENCE [LARGE SCALE GENOMIC DNA]</scope>
    <source>
        <strain evidence="9 10">AH83</strain>
    </source>
</reference>
<dbReference type="InterPro" id="IPR017835">
    <property type="entry name" value="Hopen-assoc_HpnI"/>
</dbReference>
<keyword evidence="4" id="KW-0328">Glycosyltransferase</keyword>
<evidence type="ECO:0000313" key="10">
    <source>
        <dbReference type="Proteomes" id="UP000316313"/>
    </source>
</evidence>
<dbReference type="PANTHER" id="PTHR12726:SF0">
    <property type="entry name" value="CERAMIDE GLUCOSYLTRANSFERASE"/>
    <property type="match status" value="1"/>
</dbReference>
<dbReference type="Proteomes" id="UP000316313">
    <property type="component" value="Chromosome"/>
</dbReference>
<dbReference type="InterPro" id="IPR025993">
    <property type="entry name" value="Ceramide_glucosylTrfase"/>
</dbReference>
<comment type="subcellular location">
    <subcellularLocation>
        <location evidence="1">Membrane</location>
        <topology evidence="1">Multi-pass membrane protein</topology>
    </subcellularLocation>
</comment>
<evidence type="ECO:0000256" key="5">
    <source>
        <dbReference type="ARBA" id="ARBA00022679"/>
    </source>
</evidence>
<protein>
    <submittedName>
        <fullName evidence="9">Glycosyltransferase</fullName>
    </submittedName>
</protein>